<protein>
    <recommendedName>
        <fullName evidence="2">RNA 2',3'-cyclic phosphodiesterase</fullName>
        <shortName evidence="2">RNA 2',3'-CPDase</shortName>
        <ecNumber evidence="2">3.1.4.58</ecNumber>
    </recommendedName>
</protein>
<sequence>MKDIVTKRIFVAVPLPSGSKEQLAGQVEQWKQAFPFQKWVDPEDYHITLFFLGNCTEGKIDQVVSALEKVVSTIRPFSLSFSHLGTFGNKNQPRIFWMGMEGDLSQLQMLQQRVVQTLEPIGFRAEDRPYRPHITLARKCKDSAFSLPAFPANLKQTWIVDRIVLYETKLGMTPMYHVLKTYPLG</sequence>
<dbReference type="HAMAP" id="MF_01940">
    <property type="entry name" value="RNA_CPDase"/>
    <property type="match status" value="1"/>
</dbReference>
<dbReference type="EMBL" id="FORR01000018">
    <property type="protein sequence ID" value="SFJ70867.1"/>
    <property type="molecule type" value="Genomic_DNA"/>
</dbReference>
<dbReference type="Gene3D" id="3.90.1140.10">
    <property type="entry name" value="Cyclic phosphodiesterase"/>
    <property type="match status" value="1"/>
</dbReference>
<keyword evidence="1 2" id="KW-0378">Hydrolase</keyword>
<keyword evidence="4" id="KW-1185">Reference proteome</keyword>
<dbReference type="EC" id="3.1.4.58" evidence="2"/>
<feature type="short sequence motif" description="HXTX 1" evidence="2">
    <location>
        <begin position="46"/>
        <end position="49"/>
    </location>
</feature>
<dbReference type="PANTHER" id="PTHR35561">
    <property type="entry name" value="RNA 2',3'-CYCLIC PHOSPHODIESTERASE"/>
    <property type="match status" value="1"/>
</dbReference>
<name>A0A1I3TMU7_9BACL</name>
<gene>
    <name evidence="3" type="ORF">SAMN05421852_1188</name>
</gene>
<organism evidence="3 4">
    <name type="scientific">Thermoflavimicrobium dichotomicum</name>
    <dbReference type="NCBI Taxonomy" id="46223"/>
    <lineage>
        <taxon>Bacteria</taxon>
        <taxon>Bacillati</taxon>
        <taxon>Bacillota</taxon>
        <taxon>Bacilli</taxon>
        <taxon>Bacillales</taxon>
        <taxon>Thermoactinomycetaceae</taxon>
        <taxon>Thermoflavimicrobium</taxon>
    </lineage>
</organism>
<accession>A0A1I3TMU7</accession>
<dbReference type="SUPFAM" id="SSF55144">
    <property type="entry name" value="LigT-like"/>
    <property type="match status" value="1"/>
</dbReference>
<keyword evidence="3" id="KW-0436">Ligase</keyword>
<dbReference type="GO" id="GO:0008664">
    <property type="term" value="F:RNA 2',3'-cyclic 3'-phosphodiesterase activity"/>
    <property type="evidence" value="ECO:0007669"/>
    <property type="project" value="UniProtKB-EC"/>
</dbReference>
<dbReference type="InterPro" id="IPR009097">
    <property type="entry name" value="Cyclic_Pdiesterase"/>
</dbReference>
<comment type="similarity">
    <text evidence="2">Belongs to the 2H phosphoesterase superfamily. ThpR family.</text>
</comment>
<dbReference type="Pfam" id="PF13563">
    <property type="entry name" value="2_5_RNA_ligase2"/>
    <property type="match status" value="1"/>
</dbReference>
<dbReference type="AlphaFoldDB" id="A0A1I3TMU7"/>
<feature type="active site" description="Proton donor" evidence="2">
    <location>
        <position position="46"/>
    </location>
</feature>
<evidence type="ECO:0000256" key="2">
    <source>
        <dbReference type="HAMAP-Rule" id="MF_01940"/>
    </source>
</evidence>
<feature type="active site" description="Proton acceptor" evidence="2">
    <location>
        <position position="133"/>
    </location>
</feature>
<dbReference type="Proteomes" id="UP000199545">
    <property type="component" value="Unassembled WGS sequence"/>
</dbReference>
<comment type="catalytic activity">
    <reaction evidence="2">
        <text>a 3'-end 2',3'-cyclophospho-ribonucleotide-RNA + H2O = a 3'-end 2'-phospho-ribonucleotide-RNA + H(+)</text>
        <dbReference type="Rhea" id="RHEA:11828"/>
        <dbReference type="Rhea" id="RHEA-COMP:10464"/>
        <dbReference type="Rhea" id="RHEA-COMP:17353"/>
        <dbReference type="ChEBI" id="CHEBI:15377"/>
        <dbReference type="ChEBI" id="CHEBI:15378"/>
        <dbReference type="ChEBI" id="CHEBI:83064"/>
        <dbReference type="ChEBI" id="CHEBI:173113"/>
        <dbReference type="EC" id="3.1.4.58"/>
    </reaction>
</comment>
<dbReference type="GO" id="GO:0004113">
    <property type="term" value="F:2',3'-cyclic-nucleotide 3'-phosphodiesterase activity"/>
    <property type="evidence" value="ECO:0007669"/>
    <property type="project" value="InterPro"/>
</dbReference>
<dbReference type="RefSeq" id="WP_093231165.1">
    <property type="nucleotide sequence ID" value="NZ_FORR01000018.1"/>
</dbReference>
<evidence type="ECO:0000313" key="4">
    <source>
        <dbReference type="Proteomes" id="UP000199545"/>
    </source>
</evidence>
<dbReference type="PANTHER" id="PTHR35561:SF1">
    <property type="entry name" value="RNA 2',3'-CYCLIC PHOSPHODIESTERASE"/>
    <property type="match status" value="1"/>
</dbReference>
<feature type="short sequence motif" description="HXTX 2" evidence="2">
    <location>
        <begin position="133"/>
        <end position="136"/>
    </location>
</feature>
<reference evidence="3 4" key="1">
    <citation type="submission" date="2016-10" db="EMBL/GenBank/DDBJ databases">
        <authorList>
            <person name="de Groot N.N."/>
        </authorList>
    </citation>
    <scope>NUCLEOTIDE SEQUENCE [LARGE SCALE GENOMIC DNA]</scope>
    <source>
        <strain evidence="3 4">DSM 44778</strain>
    </source>
</reference>
<evidence type="ECO:0000313" key="3">
    <source>
        <dbReference type="EMBL" id="SFJ70867.1"/>
    </source>
</evidence>
<dbReference type="GO" id="GO:0016874">
    <property type="term" value="F:ligase activity"/>
    <property type="evidence" value="ECO:0007669"/>
    <property type="project" value="UniProtKB-KW"/>
</dbReference>
<dbReference type="NCBIfam" id="TIGR02258">
    <property type="entry name" value="2_5_ligase"/>
    <property type="match status" value="1"/>
</dbReference>
<comment type="function">
    <text evidence="2">Hydrolyzes RNA 2',3'-cyclic phosphodiester to an RNA 2'-phosphomonoester.</text>
</comment>
<dbReference type="InterPro" id="IPR004175">
    <property type="entry name" value="RNA_CPDase"/>
</dbReference>
<evidence type="ECO:0000256" key="1">
    <source>
        <dbReference type="ARBA" id="ARBA00022801"/>
    </source>
</evidence>
<proteinExistence type="inferred from homology"/>
<dbReference type="OrthoDB" id="9789350at2"/>